<sequence>MDVAVDVTVQTVSAGPVREMVTVTGDLMPAASVTLKNEMSGTYLLQNNPATGQPFKMGDPVDKGMVVIKLEDKAYRNTTNIEGERINLEIAEQEYEKHQALFEKGGVTRRELVNAEKNLVTARKTYENAQLNLDKMSVKAPFNGVITALPYYSQDVKIEQGQEMVGIMDFDQLVLDITLPAQAFGKVVAGQEALITNYAASSDTIEGVVTQLSPVLNVETRSFKGRMSVTNHNQLLRPGMFVNADIVVQQKDSVLTVPPEVCCRKWGVASFTSLKEKPPKNESYKRDWKPRTAWK</sequence>
<dbReference type="InterPro" id="IPR058792">
    <property type="entry name" value="Beta-barrel_RND_2"/>
</dbReference>
<dbReference type="PANTHER" id="PTHR30469:SF33">
    <property type="entry name" value="SLR1207 PROTEIN"/>
    <property type="match status" value="1"/>
</dbReference>
<feature type="domain" description="CusB-like beta-barrel" evidence="4">
    <location>
        <begin position="176"/>
        <end position="246"/>
    </location>
</feature>
<dbReference type="Proteomes" id="UP000032900">
    <property type="component" value="Unassembled WGS sequence"/>
</dbReference>
<keyword evidence="6" id="KW-1185">Reference proteome</keyword>
<evidence type="ECO:0000256" key="1">
    <source>
        <dbReference type="ARBA" id="ARBA00009477"/>
    </source>
</evidence>
<evidence type="ECO:0000256" key="2">
    <source>
        <dbReference type="SAM" id="Coils"/>
    </source>
</evidence>
<accession>A0A0E9M0K8</accession>
<dbReference type="NCBIfam" id="TIGR01730">
    <property type="entry name" value="RND_mfp"/>
    <property type="match status" value="1"/>
</dbReference>
<organism evidence="5 6">
    <name type="scientific">Geofilum rubicundum JCM 15548</name>
    <dbReference type="NCBI Taxonomy" id="1236989"/>
    <lineage>
        <taxon>Bacteria</taxon>
        <taxon>Pseudomonadati</taxon>
        <taxon>Bacteroidota</taxon>
        <taxon>Bacteroidia</taxon>
        <taxon>Marinilabiliales</taxon>
        <taxon>Marinilabiliaceae</taxon>
        <taxon>Geofilum</taxon>
    </lineage>
</organism>
<reference evidence="5 6" key="1">
    <citation type="journal article" date="2015" name="Microbes Environ.">
        <title>Distribution and evolution of nitrogen fixation genes in the phylum bacteroidetes.</title>
        <authorList>
            <person name="Inoue J."/>
            <person name="Oshima K."/>
            <person name="Suda W."/>
            <person name="Sakamoto M."/>
            <person name="Iino T."/>
            <person name="Noda S."/>
            <person name="Hongoh Y."/>
            <person name="Hattori M."/>
            <person name="Ohkuma M."/>
        </authorList>
    </citation>
    <scope>NUCLEOTIDE SEQUENCE [LARGE SCALE GENOMIC DNA]</scope>
    <source>
        <strain evidence="5">JCM 15548</strain>
    </source>
</reference>
<dbReference type="GO" id="GO:0015562">
    <property type="term" value="F:efflux transmembrane transporter activity"/>
    <property type="evidence" value="ECO:0007669"/>
    <property type="project" value="InterPro"/>
</dbReference>
<dbReference type="Pfam" id="PF25954">
    <property type="entry name" value="Beta-barrel_RND_2"/>
    <property type="match status" value="1"/>
</dbReference>
<dbReference type="STRING" id="1236989.JCM15548_13361"/>
<dbReference type="GO" id="GO:1990281">
    <property type="term" value="C:efflux pump complex"/>
    <property type="evidence" value="ECO:0007669"/>
    <property type="project" value="TreeGrafter"/>
</dbReference>
<evidence type="ECO:0000313" key="5">
    <source>
        <dbReference type="EMBL" id="GAO31029.1"/>
    </source>
</evidence>
<gene>
    <name evidence="5" type="ORF">JCM15548_13361</name>
</gene>
<name>A0A0E9M0K8_9BACT</name>
<comment type="similarity">
    <text evidence="1">Belongs to the membrane fusion protein (MFP) (TC 8.A.1) family.</text>
</comment>
<dbReference type="InterPro" id="IPR006143">
    <property type="entry name" value="RND_pump_MFP"/>
</dbReference>
<dbReference type="Gene3D" id="2.40.30.170">
    <property type="match status" value="1"/>
</dbReference>
<dbReference type="AlphaFoldDB" id="A0A0E9M0K8"/>
<feature type="region of interest" description="Disordered" evidence="3">
    <location>
        <begin position="276"/>
        <end position="295"/>
    </location>
</feature>
<protein>
    <submittedName>
        <fullName evidence="5">Probable Co/Zn/Cd efflux system membrane fusion protein</fullName>
    </submittedName>
</protein>
<dbReference type="EMBL" id="BAZW01000036">
    <property type="protein sequence ID" value="GAO31029.1"/>
    <property type="molecule type" value="Genomic_DNA"/>
</dbReference>
<dbReference type="PANTHER" id="PTHR30469">
    <property type="entry name" value="MULTIDRUG RESISTANCE PROTEIN MDTA"/>
    <property type="match status" value="1"/>
</dbReference>
<evidence type="ECO:0000313" key="6">
    <source>
        <dbReference type="Proteomes" id="UP000032900"/>
    </source>
</evidence>
<dbReference type="SUPFAM" id="SSF111369">
    <property type="entry name" value="HlyD-like secretion proteins"/>
    <property type="match status" value="1"/>
</dbReference>
<feature type="coiled-coil region" evidence="2">
    <location>
        <begin position="81"/>
        <end position="132"/>
    </location>
</feature>
<evidence type="ECO:0000259" key="4">
    <source>
        <dbReference type="Pfam" id="PF25954"/>
    </source>
</evidence>
<keyword evidence="2" id="KW-0175">Coiled coil</keyword>
<evidence type="ECO:0000256" key="3">
    <source>
        <dbReference type="SAM" id="MobiDB-lite"/>
    </source>
</evidence>
<comment type="caution">
    <text evidence="5">The sequence shown here is derived from an EMBL/GenBank/DDBJ whole genome shotgun (WGS) entry which is preliminary data.</text>
</comment>
<proteinExistence type="inferred from homology"/>